<evidence type="ECO:0000259" key="2">
    <source>
        <dbReference type="Pfam" id="PF01609"/>
    </source>
</evidence>
<evidence type="ECO:0000313" key="4">
    <source>
        <dbReference type="EMBL" id="TMR32932.1"/>
    </source>
</evidence>
<dbReference type="OrthoDB" id="4546548at2"/>
<proteinExistence type="predicted"/>
<accession>A0A5S4GJJ8</accession>
<evidence type="ECO:0000313" key="5">
    <source>
        <dbReference type="Proteomes" id="UP000305238"/>
    </source>
</evidence>
<feature type="compositionally biased region" description="Basic residues" evidence="1">
    <location>
        <begin position="122"/>
        <end position="133"/>
    </location>
</feature>
<name>A0A5S4GJJ8_9ACTN</name>
<comment type="caution">
    <text evidence="4">The sequence shown here is derived from an EMBL/GenBank/DDBJ whole genome shotgun (WGS) entry which is preliminary data.</text>
</comment>
<dbReference type="GO" id="GO:0004803">
    <property type="term" value="F:transposase activity"/>
    <property type="evidence" value="ECO:0007669"/>
    <property type="project" value="InterPro"/>
</dbReference>
<dbReference type="GO" id="GO:0003677">
    <property type="term" value="F:DNA binding"/>
    <property type="evidence" value="ECO:0007669"/>
    <property type="project" value="InterPro"/>
</dbReference>
<dbReference type="InterPro" id="IPR002559">
    <property type="entry name" value="Transposase_11"/>
</dbReference>
<dbReference type="PANTHER" id="PTHR30007">
    <property type="entry name" value="PHP DOMAIN PROTEIN"/>
    <property type="match status" value="1"/>
</dbReference>
<dbReference type="GO" id="GO:0006313">
    <property type="term" value="P:DNA transposition"/>
    <property type="evidence" value="ECO:0007669"/>
    <property type="project" value="InterPro"/>
</dbReference>
<evidence type="ECO:0000259" key="3">
    <source>
        <dbReference type="Pfam" id="PF13340"/>
    </source>
</evidence>
<evidence type="ECO:0000256" key="1">
    <source>
        <dbReference type="SAM" id="MobiDB-lite"/>
    </source>
</evidence>
<organism evidence="4 5">
    <name type="scientific">Actinomadura geliboluensis</name>
    <dbReference type="NCBI Taxonomy" id="882440"/>
    <lineage>
        <taxon>Bacteria</taxon>
        <taxon>Bacillati</taxon>
        <taxon>Actinomycetota</taxon>
        <taxon>Actinomycetes</taxon>
        <taxon>Streptosporangiales</taxon>
        <taxon>Thermomonosporaceae</taxon>
        <taxon>Actinomadura</taxon>
    </lineage>
</organism>
<keyword evidence="5" id="KW-1185">Reference proteome</keyword>
<dbReference type="PANTHER" id="PTHR30007:SF1">
    <property type="entry name" value="BLR1914 PROTEIN"/>
    <property type="match status" value="1"/>
</dbReference>
<protein>
    <submittedName>
        <fullName evidence="4">IS5 family transposase</fullName>
    </submittedName>
</protein>
<dbReference type="Pfam" id="PF01609">
    <property type="entry name" value="DDE_Tnp_1"/>
    <property type="match status" value="1"/>
</dbReference>
<reference evidence="4 5" key="1">
    <citation type="submission" date="2019-05" db="EMBL/GenBank/DDBJ databases">
        <title>Draft genome sequence of Actinomadura geliboluensis A8036.</title>
        <authorList>
            <person name="Saricaoglu S."/>
            <person name="Isik K."/>
        </authorList>
    </citation>
    <scope>NUCLEOTIDE SEQUENCE [LARGE SCALE GENOMIC DNA]</scope>
    <source>
        <strain evidence="4 5">A8036</strain>
    </source>
</reference>
<dbReference type="InterPro" id="IPR025161">
    <property type="entry name" value="IS402-like_dom"/>
</dbReference>
<dbReference type="EMBL" id="VCKZ01000250">
    <property type="protein sequence ID" value="TMR32932.1"/>
    <property type="molecule type" value="Genomic_DNA"/>
</dbReference>
<feature type="domain" description="Insertion element IS402-like" evidence="3">
    <location>
        <begin position="23"/>
        <end position="94"/>
    </location>
</feature>
<gene>
    <name evidence="4" type="ORF">ETD96_28475</name>
</gene>
<dbReference type="NCBIfam" id="NF033580">
    <property type="entry name" value="transpos_IS5_3"/>
    <property type="match status" value="1"/>
</dbReference>
<feature type="region of interest" description="Disordered" evidence="1">
    <location>
        <begin position="122"/>
        <end position="144"/>
    </location>
</feature>
<dbReference type="Pfam" id="PF13340">
    <property type="entry name" value="DUF4096"/>
    <property type="match status" value="1"/>
</dbReference>
<feature type="compositionally biased region" description="Basic and acidic residues" evidence="1">
    <location>
        <begin position="134"/>
        <end position="143"/>
    </location>
</feature>
<dbReference type="Proteomes" id="UP000305238">
    <property type="component" value="Unassembled WGS sequence"/>
</dbReference>
<sequence length="312" mass="35292">MVRHGQDSIASLIIDLVAGRGELTDAAWERIEPLLPQVDGRGRPWRDHRQVVNGVLWRLRTGAPWRDLPERYGPWQTVYERFARWEADGTWAKLLEHVQVRDDAVGQVEWTVAVDSTVNRAHQHAAGARKRGTRNGDELEDPGRSQVHQALGRSRGGLTTKVHLAVDGRGLPLSIVLTPGNANDATAFADVLDGIRTPRAGTGRPRTTPDRVLGDKAYSSRAIRHLLRRRGIAATIPERRDQVANRRRRGRRGGRPPAFDTEIYRDRNVVERCFARLKQFRAIATRFDKLVDRYRAGVVLASMILWLRETAR</sequence>
<dbReference type="AlphaFoldDB" id="A0A5S4GJJ8"/>
<feature type="domain" description="Transposase IS4-like" evidence="2">
    <location>
        <begin position="109"/>
        <end position="295"/>
    </location>
</feature>